<dbReference type="AlphaFoldDB" id="A0ABD5RP64"/>
<gene>
    <name evidence="2" type="ORF">ACFPYI_11615</name>
</gene>
<accession>A0ABD5RP64</accession>
<evidence type="ECO:0008006" key="4">
    <source>
        <dbReference type="Google" id="ProtNLM"/>
    </source>
</evidence>
<dbReference type="Proteomes" id="UP001596099">
    <property type="component" value="Unassembled WGS sequence"/>
</dbReference>
<feature type="region of interest" description="Disordered" evidence="1">
    <location>
        <begin position="1"/>
        <end position="28"/>
    </location>
</feature>
<evidence type="ECO:0000256" key="1">
    <source>
        <dbReference type="SAM" id="MobiDB-lite"/>
    </source>
</evidence>
<name>A0ABD5RP64_9EURY</name>
<evidence type="ECO:0000313" key="2">
    <source>
        <dbReference type="EMBL" id="MFC5971980.1"/>
    </source>
</evidence>
<evidence type="ECO:0000313" key="3">
    <source>
        <dbReference type="Proteomes" id="UP001596099"/>
    </source>
</evidence>
<sequence length="83" mass="9071">MSTDIDGDAAPARMELEPDSLHEDDDGHYLDCPRCGSPAYVAEILETGRCRSYGSDEGDSESVDRDVACDASLSIELVWDDEE</sequence>
<protein>
    <recommendedName>
        <fullName evidence="4">Small CPxCG-related zinc finger protein</fullName>
    </recommendedName>
</protein>
<dbReference type="EMBL" id="JBHSQH010000001">
    <property type="protein sequence ID" value="MFC5971980.1"/>
    <property type="molecule type" value="Genomic_DNA"/>
</dbReference>
<feature type="compositionally biased region" description="Basic and acidic residues" evidence="1">
    <location>
        <begin position="14"/>
        <end position="28"/>
    </location>
</feature>
<organism evidence="2 3">
    <name type="scientific">Halomarina salina</name>
    <dbReference type="NCBI Taxonomy" id="1872699"/>
    <lineage>
        <taxon>Archaea</taxon>
        <taxon>Methanobacteriati</taxon>
        <taxon>Methanobacteriota</taxon>
        <taxon>Stenosarchaea group</taxon>
        <taxon>Halobacteria</taxon>
        <taxon>Halobacteriales</taxon>
        <taxon>Natronomonadaceae</taxon>
        <taxon>Halomarina</taxon>
    </lineage>
</organism>
<keyword evidence="3" id="KW-1185">Reference proteome</keyword>
<reference evidence="2 3" key="1">
    <citation type="journal article" date="2019" name="Int. J. Syst. Evol. Microbiol.">
        <title>The Global Catalogue of Microorganisms (GCM) 10K type strain sequencing project: providing services to taxonomists for standard genome sequencing and annotation.</title>
        <authorList>
            <consortium name="The Broad Institute Genomics Platform"/>
            <consortium name="The Broad Institute Genome Sequencing Center for Infectious Disease"/>
            <person name="Wu L."/>
            <person name="Ma J."/>
        </authorList>
    </citation>
    <scope>NUCLEOTIDE SEQUENCE [LARGE SCALE GENOMIC DNA]</scope>
    <source>
        <strain evidence="2 3">CGMCC 1.12543</strain>
    </source>
</reference>
<dbReference type="RefSeq" id="WP_247414909.1">
    <property type="nucleotide sequence ID" value="NZ_JALLGW010000001.1"/>
</dbReference>
<comment type="caution">
    <text evidence="2">The sequence shown here is derived from an EMBL/GenBank/DDBJ whole genome shotgun (WGS) entry which is preliminary data.</text>
</comment>
<proteinExistence type="predicted"/>